<dbReference type="RefSeq" id="WP_115083920.1">
    <property type="nucleotide sequence ID" value="NZ_UGTP01000002.1"/>
</dbReference>
<accession>A0A379G8W1</accession>
<dbReference type="OrthoDB" id="1274343at2"/>
<gene>
    <name evidence="1" type="ORF">NCTC13043_01963</name>
</gene>
<organism evidence="1 2">
    <name type="scientific">Prevotella pallens</name>
    <dbReference type="NCBI Taxonomy" id="60133"/>
    <lineage>
        <taxon>Bacteria</taxon>
        <taxon>Pseudomonadati</taxon>
        <taxon>Bacteroidota</taxon>
        <taxon>Bacteroidia</taxon>
        <taxon>Bacteroidales</taxon>
        <taxon>Prevotellaceae</taxon>
        <taxon>Prevotella</taxon>
    </lineage>
</organism>
<evidence type="ECO:0000313" key="1">
    <source>
        <dbReference type="EMBL" id="SUC37474.1"/>
    </source>
</evidence>
<dbReference type="EMBL" id="UGTP01000002">
    <property type="protein sequence ID" value="SUC37474.1"/>
    <property type="molecule type" value="Genomic_DNA"/>
</dbReference>
<name>A0A379G8W1_9BACT</name>
<evidence type="ECO:0000313" key="2">
    <source>
        <dbReference type="Proteomes" id="UP000254235"/>
    </source>
</evidence>
<reference evidence="1 2" key="1">
    <citation type="submission" date="2018-06" db="EMBL/GenBank/DDBJ databases">
        <authorList>
            <consortium name="Pathogen Informatics"/>
            <person name="Doyle S."/>
        </authorList>
    </citation>
    <scope>NUCLEOTIDE SEQUENCE [LARGE SCALE GENOMIC DNA]</scope>
    <source>
        <strain evidence="1 2">NCTC13043</strain>
    </source>
</reference>
<dbReference type="AlphaFoldDB" id="A0A379G8W1"/>
<proteinExistence type="predicted"/>
<dbReference type="Proteomes" id="UP000254235">
    <property type="component" value="Unassembled WGS sequence"/>
</dbReference>
<sequence>MEESKFILVELKTPYMGQTKWLFGSKKAIYDTLPANVVGIALTTLQNRYNLEEVYENPKCKMQKLVLHRTVTNRGKRK</sequence>
<protein>
    <submittedName>
        <fullName evidence="1">Uncharacterized protein</fullName>
    </submittedName>
</protein>
<dbReference type="GeneID" id="78571608"/>